<keyword evidence="3" id="KW-1185">Reference proteome</keyword>
<feature type="region of interest" description="Disordered" evidence="1">
    <location>
        <begin position="1"/>
        <end position="90"/>
    </location>
</feature>
<name>A0A7M5WQM2_9CNID</name>
<evidence type="ECO:0000313" key="2">
    <source>
        <dbReference type="EnsemblMetazoa" id="CLYHEMP002479.1"/>
    </source>
</evidence>
<accession>A0A7M5WQM2</accession>
<protein>
    <submittedName>
        <fullName evidence="2">Uncharacterized protein</fullName>
    </submittedName>
</protein>
<dbReference type="GeneID" id="136819781"/>
<dbReference type="RefSeq" id="XP_066932124.1">
    <property type="nucleotide sequence ID" value="XM_067076023.1"/>
</dbReference>
<feature type="compositionally biased region" description="Polar residues" evidence="1">
    <location>
        <begin position="11"/>
        <end position="24"/>
    </location>
</feature>
<sequence length="156" mass="17659">MDKVISWWKNRGTSSSSNPSTPIQHSKKESKVGDQDEESATVDQPLLLDTSTTTSDAPIQEKAHTDDKEPSTSESENPTTPSKNPSYVEQKEATLFEIDRSQQLLESYRDRLIKEKQEEKDQEHVIIRKIYKINIDEGKSEVASPAPEDEPITTEE</sequence>
<dbReference type="AlphaFoldDB" id="A0A7M5WQM2"/>
<feature type="compositionally biased region" description="Low complexity" evidence="1">
    <location>
        <begin position="72"/>
        <end position="82"/>
    </location>
</feature>
<feature type="compositionally biased region" description="Low complexity" evidence="1">
    <location>
        <begin position="46"/>
        <end position="56"/>
    </location>
</feature>
<dbReference type="Proteomes" id="UP000594262">
    <property type="component" value="Unplaced"/>
</dbReference>
<reference evidence="2" key="1">
    <citation type="submission" date="2021-01" db="UniProtKB">
        <authorList>
            <consortium name="EnsemblMetazoa"/>
        </authorList>
    </citation>
    <scope>IDENTIFICATION</scope>
</reference>
<evidence type="ECO:0000256" key="1">
    <source>
        <dbReference type="SAM" id="MobiDB-lite"/>
    </source>
</evidence>
<organism evidence="2 3">
    <name type="scientific">Clytia hemisphaerica</name>
    <dbReference type="NCBI Taxonomy" id="252671"/>
    <lineage>
        <taxon>Eukaryota</taxon>
        <taxon>Metazoa</taxon>
        <taxon>Cnidaria</taxon>
        <taxon>Hydrozoa</taxon>
        <taxon>Hydroidolina</taxon>
        <taxon>Leptothecata</taxon>
        <taxon>Obeliida</taxon>
        <taxon>Clytiidae</taxon>
        <taxon>Clytia</taxon>
    </lineage>
</organism>
<proteinExistence type="predicted"/>
<feature type="compositionally biased region" description="Basic and acidic residues" evidence="1">
    <location>
        <begin position="59"/>
        <end position="71"/>
    </location>
</feature>
<evidence type="ECO:0000313" key="3">
    <source>
        <dbReference type="Proteomes" id="UP000594262"/>
    </source>
</evidence>
<dbReference type="EnsemblMetazoa" id="CLYHEMT002479.1">
    <property type="protein sequence ID" value="CLYHEMP002479.1"/>
    <property type="gene ID" value="CLYHEMG002479"/>
</dbReference>